<dbReference type="PANTHER" id="PTHR24366:SF96">
    <property type="entry name" value="LEUCINE RICH REPEAT CONTAINING 53"/>
    <property type="match status" value="1"/>
</dbReference>
<feature type="signal peptide" evidence="4">
    <location>
        <begin position="1"/>
        <end position="24"/>
    </location>
</feature>
<dbReference type="PANTHER" id="PTHR24366">
    <property type="entry name" value="IG(IMMUNOGLOBULIN) AND LRR(LEUCINE RICH REPEAT) DOMAINS"/>
    <property type="match status" value="1"/>
</dbReference>
<dbReference type="SMART" id="SM00365">
    <property type="entry name" value="LRR_SD22"/>
    <property type="match status" value="14"/>
</dbReference>
<keyword evidence="3" id="KW-0472">Membrane</keyword>
<dbReference type="FunFam" id="3.80.10.10:FF:001164">
    <property type="entry name" value="GH01279p"/>
    <property type="match status" value="1"/>
</dbReference>
<dbReference type="SUPFAM" id="SSF52058">
    <property type="entry name" value="L domain-like"/>
    <property type="match status" value="4"/>
</dbReference>
<feature type="transmembrane region" description="Helical" evidence="3">
    <location>
        <begin position="1234"/>
        <end position="1253"/>
    </location>
</feature>
<dbReference type="InterPro" id="IPR003591">
    <property type="entry name" value="Leu-rich_rpt_typical-subtyp"/>
</dbReference>
<evidence type="ECO:0000256" key="3">
    <source>
        <dbReference type="SAM" id="Phobius"/>
    </source>
</evidence>
<evidence type="ECO:0008006" key="7">
    <source>
        <dbReference type="Google" id="ProtNLM"/>
    </source>
</evidence>
<organism evidence="5 6">
    <name type="scientific">Nezara viridula</name>
    <name type="common">Southern green stink bug</name>
    <name type="synonym">Cimex viridulus</name>
    <dbReference type="NCBI Taxonomy" id="85310"/>
    <lineage>
        <taxon>Eukaryota</taxon>
        <taxon>Metazoa</taxon>
        <taxon>Ecdysozoa</taxon>
        <taxon>Arthropoda</taxon>
        <taxon>Hexapoda</taxon>
        <taxon>Insecta</taxon>
        <taxon>Pterygota</taxon>
        <taxon>Neoptera</taxon>
        <taxon>Paraneoptera</taxon>
        <taxon>Hemiptera</taxon>
        <taxon>Heteroptera</taxon>
        <taxon>Panheteroptera</taxon>
        <taxon>Pentatomomorpha</taxon>
        <taxon>Pentatomoidea</taxon>
        <taxon>Pentatomidae</taxon>
        <taxon>Pentatominae</taxon>
        <taxon>Nezara</taxon>
    </lineage>
</organism>
<keyword evidence="3" id="KW-0812">Transmembrane</keyword>
<dbReference type="EMBL" id="OV725081">
    <property type="protein sequence ID" value="CAH1403922.1"/>
    <property type="molecule type" value="Genomic_DNA"/>
</dbReference>
<evidence type="ECO:0000256" key="2">
    <source>
        <dbReference type="ARBA" id="ARBA00022737"/>
    </source>
</evidence>
<gene>
    <name evidence="5" type="ORF">NEZAVI_LOCUS12433</name>
</gene>
<reference evidence="5" key="1">
    <citation type="submission" date="2022-01" db="EMBL/GenBank/DDBJ databases">
        <authorList>
            <person name="King R."/>
        </authorList>
    </citation>
    <scope>NUCLEOTIDE SEQUENCE</scope>
</reference>
<dbReference type="SMART" id="SM00364">
    <property type="entry name" value="LRR_BAC"/>
    <property type="match status" value="12"/>
</dbReference>
<evidence type="ECO:0000256" key="4">
    <source>
        <dbReference type="SAM" id="SignalP"/>
    </source>
</evidence>
<evidence type="ECO:0000313" key="5">
    <source>
        <dbReference type="EMBL" id="CAH1403922.1"/>
    </source>
</evidence>
<feature type="chain" id="PRO_5040429324" description="Chaoptin" evidence="4">
    <location>
        <begin position="25"/>
        <end position="1255"/>
    </location>
</feature>
<dbReference type="InterPro" id="IPR001611">
    <property type="entry name" value="Leu-rich_rpt"/>
</dbReference>
<keyword evidence="2" id="KW-0677">Repeat</keyword>
<dbReference type="Pfam" id="PF13855">
    <property type="entry name" value="LRR_8"/>
    <property type="match status" value="7"/>
</dbReference>
<accession>A0A9P0HLM2</accession>
<evidence type="ECO:0000313" key="6">
    <source>
        <dbReference type="Proteomes" id="UP001152798"/>
    </source>
</evidence>
<protein>
    <recommendedName>
        <fullName evidence="7">Chaoptin</fullName>
    </recommendedName>
</protein>
<name>A0A9P0HLM2_NEZVI</name>
<keyword evidence="1" id="KW-0433">Leucine-rich repeat</keyword>
<dbReference type="SMART" id="SM00369">
    <property type="entry name" value="LRR_TYP"/>
    <property type="match status" value="28"/>
</dbReference>
<keyword evidence="6" id="KW-1185">Reference proteome</keyword>
<dbReference type="Pfam" id="PF00560">
    <property type="entry name" value="LRR_1"/>
    <property type="match status" value="1"/>
</dbReference>
<dbReference type="OrthoDB" id="10022853at2759"/>
<sequence>MIQKYSSYFQLAIIICVFIKHGQSEWKSCPSNEMCTCQLNQFNSAEIKEMSCTKVPFFKLPYLTDNKLDQLSITGSGLEVLEDDSFLNLTASRIVLSNNRIHSIQDKVFSKMNDTLEDLNLDFNNLDEVPINAIQYLEKLKILSLYQNQISSVVVNWSNLNNIVKELSLGGNEIENLPLKPELSLMNMKALLTINLAENSLLTLEANSLPMSLTVLNASSNNIKEFPQPLLNYLQELQYFSLSNNFIESILTHNYEGKINLEELDLSRNLLESVGKWFHQTVRVKKLNLSNNKIHSVDKDSLNDLDCRKIDLSYNKLSKLDDGVFSGLKDSLEFLDLSGNRFNKLPDALKSSKSLQTLKFDYNNLLKVKSSLSSLSGVKKLTLAGNKITVFPYESLGSLKSLHHLDLGYNRIADIRKSDFKSWGNYLEKLFLQSNSILFLQNNTFEYASRLTELSLSYNNIGSIDHNAFKFLDKSLEKLDISFGLKGFGFPTALSTLKSIKYLALDNNNINAIPETISNLESIETLILDFNNLKELKSSVFSSNAHKFLKEIRLSFNKIPSIDSKTFAGLPNLQTVGLHNNKIIKLSENVFTDLIQEFSVYLSNNVIEIIDSKAFSNIPKLKMVDLHGNKLLTFDYTVFENVTTQNEPMTLNLSSNRIENLKVPTYQRNPVYIIVLDLSHNKFAKVPKKIVEIQTSLKFLDMSYNEITSIESQDFYSMINLEHLSLIHNKIVKVKPDAFISLKKLQILNLSHNHIEEVQNEQFKDLENLRILDLSFNSINNIPNNAFENTKVEKLSLSNNRISSLPSSLVVNIRNTLRILDLSHNQILNIDQNIFQAIPKIYDLNLCHNKITGDSLGSLQNSNSLSSLQLCGNELVSITNDSFKNISNLSYLNLAETGLTSFPNVTLPSLKNMNVSGNKINNITEGFFMGLPKLKVLTLSNNQLAGLSSMKWIQLQNLKSLDLSNNPIKVLDQSCFFGLYSLRMLNLQDLNNLETIDPIIFVDLVQLTSIKLHMKSSVGSNLSRILSNLGKLRELYLQMTDEKVTNQLPEQMPKKLRLLEISGKNLKYIDIGSLNVLTNYSNFELRITGTSISHLPKHIFSKLENKRFTIDLTNNQFANIGPELFYRTIGETRRFGSKAFPGGIHVGKNPLICGCNTKWLAQWMRRHLNEVSGANTISIQSRLELIESMNQVVCSDSQTKQMFPILSHDVTTDETLCVFVLNVPKVSTGKGSSSIIRIDAFLLISVLFINYLYCK</sequence>
<proteinExistence type="predicted"/>
<keyword evidence="3" id="KW-1133">Transmembrane helix</keyword>
<dbReference type="Gene3D" id="3.80.10.10">
    <property type="entry name" value="Ribonuclease Inhibitor"/>
    <property type="match status" value="8"/>
</dbReference>
<dbReference type="InterPro" id="IPR032675">
    <property type="entry name" value="LRR_dom_sf"/>
</dbReference>
<dbReference type="PROSITE" id="PS51450">
    <property type="entry name" value="LRR"/>
    <property type="match status" value="11"/>
</dbReference>
<dbReference type="AlphaFoldDB" id="A0A9P0HLM2"/>
<dbReference type="Proteomes" id="UP001152798">
    <property type="component" value="Chromosome 5"/>
</dbReference>
<keyword evidence="4" id="KW-0732">Signal</keyword>
<evidence type="ECO:0000256" key="1">
    <source>
        <dbReference type="ARBA" id="ARBA00022614"/>
    </source>
</evidence>